<evidence type="ECO:0000313" key="3">
    <source>
        <dbReference type="Proteomes" id="UP000410049"/>
    </source>
</evidence>
<gene>
    <name evidence="2" type="ORF">EMO91_12895</name>
</gene>
<dbReference type="EMBL" id="RZUH01000021">
    <property type="protein sequence ID" value="KAA8825081.1"/>
    <property type="molecule type" value="Genomic_DNA"/>
</dbReference>
<dbReference type="Proteomes" id="UP000410049">
    <property type="component" value="Unassembled WGS sequence"/>
</dbReference>
<sequence>MLSARRSLSPSGADAWPPFLYRTRYPTFYRTCRITAVKTPVPVSLEERFQNMTGNTKVWRAPLAGLASVAMIATMGVAASTANAEGTASPLQYPDVNVTLDANGGKFVGSANRGTVKDAKYVDTAQTKLQLSDTQDTNDDSHYAAADGVFPGLYDKYGVDGFVTNNGFVFTGWYTSPDAGGQAVSPSAKLEDGETLYAHWAVDYTDESEEGVTFDLTNGAARVVEPNNPDGTAKVVVPSTLTNTVFVRLADGDQVADWQVPSEDVAGDGFVFAGFDGVESAARGTTLQAKANKGVKVQFKTPAAEGSYDLYKDGSKVEKFPSWVLFDVERDATVADFQAVRNAGKSFVTLNRDWKVYYGTGTEGTTLEHSKKLSTVIPADTSSVTLEPINFQEATQYNVYSYSALEGGKSYFTPSASTFDEAYGQEALDELTRENASAFLGWYNPDDTVSYYVASGSKKTVKNRQFINAANLLKFHDPAGSLWDVASPVKFNFSAAHGQGVVNIWALYDADAAFRTFTVKPLYDQAKSVTVKLYNSNKTIGEQLNAVESQWERSGYSIEGYYTQVVSGKVDSRYKVDESEKVTLTYPYGNTLYVNYTADSKYGKYGLLYNLRRGYKFVKTKHGKIVAQYDVDKDNDGKWDVPATGFKQQLIKPEGFTDASWKDFKDTRDSVKAEIISYLKLAKNSSIETVYDAVAARLSEEKANEFNAAFAGKLAPETDYPDVNYDDYGTHSDDIQYLTTKGIVKGYADGTFGYGAPLARVDYIVWLYRAAGSPAADASAAGFSDVTAKTVPNEEFRKAIAWAKAEGVTTGYADGTFAPYATLNRQDAAAFLYRAAGSPKFQENGVNAKFSDVTAGDTANHSKEVLWAASEGIAKGYYGTVTYFGGYNTLVRQDAAAFLARTLQAGCIK</sequence>
<dbReference type="InterPro" id="IPR042229">
    <property type="entry name" value="Listeria/Bacterioides_rpt_sf"/>
</dbReference>
<dbReference type="PROSITE" id="PS51272">
    <property type="entry name" value="SLH"/>
    <property type="match status" value="2"/>
</dbReference>
<dbReference type="AlphaFoldDB" id="A0A5M9ZG50"/>
<protein>
    <submittedName>
        <fullName evidence="2">S-layer homology domain-containing protein</fullName>
    </submittedName>
</protein>
<name>A0A5M9ZG50_9BIFI</name>
<organism evidence="2 3">
    <name type="scientific">Bifidobacterium myosotis</name>
    <dbReference type="NCBI Taxonomy" id="1630166"/>
    <lineage>
        <taxon>Bacteria</taxon>
        <taxon>Bacillati</taxon>
        <taxon>Actinomycetota</taxon>
        <taxon>Actinomycetes</taxon>
        <taxon>Bifidobacteriales</taxon>
        <taxon>Bifidobacteriaceae</taxon>
        <taxon>Bifidobacterium</taxon>
    </lineage>
</organism>
<dbReference type="InterPro" id="IPR001119">
    <property type="entry name" value="SLH_dom"/>
</dbReference>
<dbReference type="Pfam" id="PF00395">
    <property type="entry name" value="SLH"/>
    <property type="match status" value="2"/>
</dbReference>
<dbReference type="Gene3D" id="2.60.40.4270">
    <property type="entry name" value="Listeria-Bacteroides repeat domain"/>
    <property type="match status" value="1"/>
</dbReference>
<feature type="domain" description="SLH" evidence="1">
    <location>
        <begin position="783"/>
        <end position="846"/>
    </location>
</feature>
<evidence type="ECO:0000259" key="1">
    <source>
        <dbReference type="PROSITE" id="PS51272"/>
    </source>
</evidence>
<proteinExistence type="predicted"/>
<evidence type="ECO:0000313" key="2">
    <source>
        <dbReference type="EMBL" id="KAA8825081.1"/>
    </source>
</evidence>
<accession>A0A5M9ZG50</accession>
<comment type="caution">
    <text evidence="2">The sequence shown here is derived from an EMBL/GenBank/DDBJ whole genome shotgun (WGS) entry which is preliminary data.</text>
</comment>
<feature type="domain" description="SLH" evidence="1">
    <location>
        <begin position="718"/>
        <end position="781"/>
    </location>
</feature>
<reference evidence="2 3" key="1">
    <citation type="journal article" date="2019" name="Syst. Appl. Microbiol.">
        <title>Characterization of Bifidobacterium species in feaces of the Egyptian fruit bat: Description of B. vespertilionis sp. nov. and B. rousetti sp. nov.</title>
        <authorList>
            <person name="Modesto M."/>
            <person name="Satti M."/>
            <person name="Watanabe K."/>
            <person name="Puglisi E."/>
            <person name="Morelli L."/>
            <person name="Huang C.-H."/>
            <person name="Liou J.-S."/>
            <person name="Miyashita M."/>
            <person name="Tamura T."/>
            <person name="Saito S."/>
            <person name="Mori K."/>
            <person name="Huang L."/>
            <person name="Sciavilla P."/>
            <person name="Sandri C."/>
            <person name="Spiezio C."/>
            <person name="Vitali F."/>
            <person name="Cavalieri D."/>
            <person name="Perpetuini G."/>
            <person name="Tofalo R."/>
            <person name="Bonetti A."/>
            <person name="Arita M."/>
            <person name="Mattarelli P."/>
        </authorList>
    </citation>
    <scope>NUCLEOTIDE SEQUENCE [LARGE SCALE GENOMIC DNA]</scope>
    <source>
        <strain evidence="2 3">RST17</strain>
    </source>
</reference>